<evidence type="ECO:0000259" key="6">
    <source>
        <dbReference type="Pfam" id="PF13439"/>
    </source>
</evidence>
<comment type="similarity">
    <text evidence="1">Belongs to the glycosyltransferase group 1 family. Glycosyltransferase 4 subfamily.</text>
</comment>
<dbReference type="GO" id="GO:0016757">
    <property type="term" value="F:glycosyltransferase activity"/>
    <property type="evidence" value="ECO:0007669"/>
    <property type="project" value="UniProtKB-KW"/>
</dbReference>
<organism evidence="7 8">
    <name type="scientific">Methylobacterium mesophilicum SR1.6/6</name>
    <dbReference type="NCBI Taxonomy" id="908290"/>
    <lineage>
        <taxon>Bacteria</taxon>
        <taxon>Pseudomonadati</taxon>
        <taxon>Pseudomonadota</taxon>
        <taxon>Alphaproteobacteria</taxon>
        <taxon>Hyphomicrobiales</taxon>
        <taxon>Methylobacteriaceae</taxon>
        <taxon>Methylobacterium</taxon>
    </lineage>
</organism>
<evidence type="ECO:0000313" key="8">
    <source>
        <dbReference type="Proteomes" id="UP000012488"/>
    </source>
</evidence>
<feature type="domain" description="Glycosyltransferase subfamily 4-like N-terminal" evidence="6">
    <location>
        <begin position="68"/>
        <end position="210"/>
    </location>
</feature>
<gene>
    <name evidence="7" type="ORF">MMSR116_30315</name>
</gene>
<dbReference type="PANTHER" id="PTHR12526">
    <property type="entry name" value="GLYCOSYLTRANSFERASE"/>
    <property type="match status" value="1"/>
</dbReference>
<dbReference type="Gene3D" id="3.40.50.2000">
    <property type="entry name" value="Glycogen Phosphorylase B"/>
    <property type="match status" value="2"/>
</dbReference>
<evidence type="ECO:0000256" key="2">
    <source>
        <dbReference type="ARBA" id="ARBA00022676"/>
    </source>
</evidence>
<evidence type="ECO:0000256" key="4">
    <source>
        <dbReference type="SAM" id="MobiDB-lite"/>
    </source>
</evidence>
<dbReference type="CDD" id="cd03811">
    <property type="entry name" value="GT4_GT28_WabH-like"/>
    <property type="match status" value="1"/>
</dbReference>
<accession>A0A6B9G082</accession>
<dbReference type="Proteomes" id="UP000012488">
    <property type="component" value="Chromosome"/>
</dbReference>
<dbReference type="EMBL" id="CP043538">
    <property type="protein sequence ID" value="QGY05714.1"/>
    <property type="molecule type" value="Genomic_DNA"/>
</dbReference>
<reference evidence="7 8" key="2">
    <citation type="journal article" date="2013" name="Genome Announc.">
        <title>Draft Genome Sequence of Methylobacterium mesophilicum Strain SR1.6/6, Isolated from Citrus sinensis.</title>
        <authorList>
            <person name="Marinho Almeida D."/>
            <person name="Dini-Andreote F."/>
            <person name="Camargo Neves A.A."/>
            <person name="Juca Ramos R.T."/>
            <person name="Andreote F.D."/>
            <person name="Carneiro A.R."/>
            <person name="Oliveira de Souza Lima A."/>
            <person name="Caracciolo Gomes de Sa P.H."/>
            <person name="Ribeiro Barbosa M.S."/>
            <person name="Araujo W.L."/>
            <person name="Silva A."/>
        </authorList>
    </citation>
    <scope>NUCLEOTIDE SEQUENCE [LARGE SCALE GENOMIC DNA]</scope>
    <source>
        <strain evidence="7 8">SR1.6/6</strain>
    </source>
</reference>
<sequence length="408" mass="42623">MSGALPAEALPAGRPLDGSRGVQIAERSRPRVLFVSHTGTMSGAELVLRDVVRPWPGSAAFLFEDGALASDLRSRGLEIRLARRGTGLSGLRRDASPLRALPVLGRLAGLALELAGAARDCDVVYANSQKAFLLSALPARLAGRPIIWHLHDILDGAHFGRAQRIVQARLANLCAARVVVPSQAAADAFVRAGGRSHLATIVPNGLDLDRDPRPPAVLRAELGLPVGPLIGVFSRLAPWKGQDVVIEALATLPGVRCIVVGAPLFGEDAYAAQLRDLAAARGVADRVLFLGQRGDVPTLMQAVDAVVHPSVDPEPFGRTLVEAMLAGVPVVATDAGASSEILDGGAAGTLVPPRRPDRLAAALAELLAAPDAFAPRTRLARERALSRYGAAGMQTALADLIRQVAARA</sequence>
<protein>
    <submittedName>
        <fullName evidence="7">Glycosyltransferase</fullName>
    </submittedName>
</protein>
<keyword evidence="3 7" id="KW-0808">Transferase</keyword>
<evidence type="ECO:0000259" key="5">
    <source>
        <dbReference type="Pfam" id="PF00534"/>
    </source>
</evidence>
<dbReference type="AlphaFoldDB" id="A0A6B9G082"/>
<dbReference type="PANTHER" id="PTHR12526:SF640">
    <property type="entry name" value="COLANIC ACID BIOSYNTHESIS GLYCOSYLTRANSFERASE WCAL-RELATED"/>
    <property type="match status" value="1"/>
</dbReference>
<feature type="region of interest" description="Disordered" evidence="4">
    <location>
        <begin position="1"/>
        <end position="21"/>
    </location>
</feature>
<dbReference type="InterPro" id="IPR001296">
    <property type="entry name" value="Glyco_trans_1"/>
</dbReference>
<name>A0A6B9G082_9HYPH</name>
<evidence type="ECO:0000313" key="7">
    <source>
        <dbReference type="EMBL" id="QGY05714.1"/>
    </source>
</evidence>
<dbReference type="Pfam" id="PF00534">
    <property type="entry name" value="Glycos_transf_1"/>
    <property type="match status" value="1"/>
</dbReference>
<reference evidence="7 8" key="1">
    <citation type="journal article" date="2012" name="Genet. Mol. Biol.">
        <title>Analysis of 16S rRNA and mxaF genes revealing insights into Methylobacterium niche-specific plant association.</title>
        <authorList>
            <person name="Dourado M.N."/>
            <person name="Andreote F.D."/>
            <person name="Dini-Andreote F."/>
            <person name="Conti R."/>
            <person name="Araujo J.M."/>
            <person name="Araujo W.L."/>
        </authorList>
    </citation>
    <scope>NUCLEOTIDE SEQUENCE [LARGE SCALE GENOMIC DNA]</scope>
    <source>
        <strain evidence="7 8">SR1.6/6</strain>
    </source>
</reference>
<dbReference type="Pfam" id="PF13439">
    <property type="entry name" value="Glyco_transf_4"/>
    <property type="match status" value="1"/>
</dbReference>
<evidence type="ECO:0000256" key="1">
    <source>
        <dbReference type="ARBA" id="ARBA00009481"/>
    </source>
</evidence>
<feature type="domain" description="Glycosyl transferase family 1" evidence="5">
    <location>
        <begin position="228"/>
        <end position="370"/>
    </location>
</feature>
<dbReference type="SUPFAM" id="SSF53756">
    <property type="entry name" value="UDP-Glycosyltransferase/glycogen phosphorylase"/>
    <property type="match status" value="1"/>
</dbReference>
<proteinExistence type="inferred from homology"/>
<evidence type="ECO:0000256" key="3">
    <source>
        <dbReference type="ARBA" id="ARBA00022679"/>
    </source>
</evidence>
<dbReference type="RefSeq" id="WP_010684587.1">
    <property type="nucleotide sequence ID" value="NZ_CP043538.1"/>
</dbReference>
<keyword evidence="2" id="KW-0328">Glycosyltransferase</keyword>
<dbReference type="InterPro" id="IPR028098">
    <property type="entry name" value="Glyco_trans_4-like_N"/>
</dbReference>
<dbReference type="KEGG" id="mmes:MMSR116_30315"/>
<dbReference type="OrthoDB" id="5147801at2"/>